<gene>
    <name evidence="3" type="ORF">J4051_01825</name>
</gene>
<evidence type="ECO:0000256" key="1">
    <source>
        <dbReference type="SAM" id="SignalP"/>
    </source>
</evidence>
<name>A0ABS3SNH5_9FLAO</name>
<dbReference type="SUPFAM" id="SSF63829">
    <property type="entry name" value="Calcium-dependent phosphotriesterase"/>
    <property type="match status" value="1"/>
</dbReference>
<proteinExistence type="predicted"/>
<dbReference type="RefSeq" id="WP_208232017.1">
    <property type="nucleotide sequence ID" value="NZ_JAGEVG010000002.1"/>
</dbReference>
<organism evidence="3 4">
    <name type="scientific">Gelidibacter pelagius</name>
    <dbReference type="NCBI Taxonomy" id="2819985"/>
    <lineage>
        <taxon>Bacteria</taxon>
        <taxon>Pseudomonadati</taxon>
        <taxon>Bacteroidota</taxon>
        <taxon>Flavobacteriia</taxon>
        <taxon>Flavobacteriales</taxon>
        <taxon>Flavobacteriaceae</taxon>
        <taxon>Gelidibacter</taxon>
    </lineage>
</organism>
<keyword evidence="4" id="KW-1185">Reference proteome</keyword>
<feature type="domain" description="PorZ N-terminal beta-propeller" evidence="2">
    <location>
        <begin position="45"/>
        <end position="207"/>
    </location>
</feature>
<feature type="chain" id="PRO_5045683427" evidence="1">
    <location>
        <begin position="20"/>
        <end position="786"/>
    </location>
</feature>
<dbReference type="Pfam" id="PF07494">
    <property type="entry name" value="Reg_prop"/>
    <property type="match status" value="1"/>
</dbReference>
<dbReference type="Pfam" id="PF21544">
    <property type="entry name" value="PorZ_N_b_propeller"/>
    <property type="match status" value="1"/>
</dbReference>
<comment type="caution">
    <text evidence="3">The sequence shown here is derived from an EMBL/GenBank/DDBJ whole genome shotgun (WGS) entry which is preliminary data.</text>
</comment>
<dbReference type="Proteomes" id="UP000681315">
    <property type="component" value="Unassembled WGS sequence"/>
</dbReference>
<reference evidence="3 4" key="1">
    <citation type="submission" date="2021-03" db="EMBL/GenBank/DDBJ databases">
        <title>Gelidibacter sp. nov., isolated from costal sediment.</title>
        <authorList>
            <person name="Lun K.-Y."/>
        </authorList>
    </citation>
    <scope>NUCLEOTIDE SEQUENCE [LARGE SCALE GENOMIC DNA]</scope>
    <source>
        <strain evidence="3 4">DF109</strain>
    </source>
</reference>
<dbReference type="SUPFAM" id="SSF101908">
    <property type="entry name" value="Putative isomerase YbhE"/>
    <property type="match status" value="1"/>
</dbReference>
<evidence type="ECO:0000313" key="3">
    <source>
        <dbReference type="EMBL" id="MBO3096991.1"/>
    </source>
</evidence>
<dbReference type="Gene3D" id="2.130.10.10">
    <property type="entry name" value="YVTN repeat-like/Quinoprotein amine dehydrogenase"/>
    <property type="match status" value="2"/>
</dbReference>
<keyword evidence="1" id="KW-0732">Signal</keyword>
<dbReference type="InterPro" id="IPR011110">
    <property type="entry name" value="Reg_prop"/>
</dbReference>
<accession>A0ABS3SNH5</accession>
<dbReference type="InterPro" id="IPR015943">
    <property type="entry name" value="WD40/YVTN_repeat-like_dom_sf"/>
</dbReference>
<evidence type="ECO:0000313" key="4">
    <source>
        <dbReference type="Proteomes" id="UP000681315"/>
    </source>
</evidence>
<dbReference type="Gene3D" id="2.60.40.4070">
    <property type="match status" value="1"/>
</dbReference>
<feature type="signal peptide" evidence="1">
    <location>
        <begin position="1"/>
        <end position="19"/>
    </location>
</feature>
<evidence type="ECO:0000259" key="2">
    <source>
        <dbReference type="Pfam" id="PF21544"/>
    </source>
</evidence>
<dbReference type="InterPro" id="IPR048954">
    <property type="entry name" value="PorZ_N"/>
</dbReference>
<dbReference type="EMBL" id="JAGEVG010000002">
    <property type="protein sequence ID" value="MBO3096991.1"/>
    <property type="molecule type" value="Genomic_DNA"/>
</dbReference>
<protein>
    <submittedName>
        <fullName evidence="3">ABC transporter substrate-binding protein</fullName>
    </submittedName>
</protein>
<sequence length="786" mass="86645">MIKLITSVFLFFLVLSSQAQDFSTLWQGYFSFYNIKDVAIGDNKVYGASENAIFTFDLSSDEIETITTIEGLSGETISTIAYSQAYETLLIGYENGLIEIVSGPENEILSVVDILDKQTIPPNLKRINHFNVFDGLAYVSTDFGISVYNLERLEFGDSYFIGNGGSQITVNQTTVLNNAIYAACGNNNAIKRAELSNSNLIDYQQWQTLGNGSFLSVESVGNRLYAIQSNRVIYEISNGGFTALFTYSNLPLDAKAVNKNLIITTESNVYVYNSSFGTLATATLQSELNTKFTAATVIENHIYIGTSSIGMLKTNLSNPTAYEVIGPEGPLMNDAFKIEAGNDNLWVTYGDYTVEYNPYPLRNFGLSHLVEGNWINTPFSSLLAAQNLNYVAVNPFKPSQVFISACQQGILELNDDVPTVLYNQNNSGLETIAANDPSIRQTGSQFDRNGLLWTLTCRVDKPLKSYNPSTGQWRGYSFSEIIQDPINDEFGFGDLVIDRNGTKWMASYKKGVIGYTENGNKIRYLNSEEQNMPDNIVSAVAIDNNNQLWIGTRKGLRVLYNTGNFFDAPNPSVKEIIVLDDGIPQELLSNQFITDIKVDGSNNKWIGTLDAGVFYFSPDGQQTIYHFTTKNSPLPSNSIKDISIDAQNGKVYIATTKGLVSFSSGGSKPEEELSSAFVYPNPVRPEYDILGASNLNDINKGVKIRGITENVNIKITDIEGNLVAEAQSRVNLRAARSSYNFAIDGGTAIWNGKNLANNIVASGVYLILISDLDSFETKVLKLLIIR</sequence>